<comment type="caution">
    <text evidence="3">The sequence shown here is derived from an EMBL/GenBank/DDBJ whole genome shotgun (WGS) entry which is preliminary data.</text>
</comment>
<dbReference type="CDD" id="cd04781">
    <property type="entry name" value="HTH_MerR-like_sg6"/>
    <property type="match status" value="1"/>
</dbReference>
<keyword evidence="1" id="KW-0238">DNA-binding</keyword>
<dbReference type="Gene3D" id="1.10.1660.10">
    <property type="match status" value="1"/>
</dbReference>
<feature type="domain" description="HTH merR-type" evidence="2">
    <location>
        <begin position="1"/>
        <end position="73"/>
    </location>
</feature>
<proteinExistence type="predicted"/>
<organism evidence="3 4">
    <name type="scientific">Providencia huashanensis</name>
    <dbReference type="NCBI Taxonomy" id="3037798"/>
    <lineage>
        <taxon>Bacteria</taxon>
        <taxon>Pseudomonadati</taxon>
        <taxon>Pseudomonadota</taxon>
        <taxon>Gammaproteobacteria</taxon>
        <taxon>Enterobacterales</taxon>
        <taxon>Morganellaceae</taxon>
        <taxon>Providencia</taxon>
    </lineage>
</organism>
<reference evidence="3" key="1">
    <citation type="submission" date="2023-07" db="EMBL/GenBank/DDBJ databases">
        <authorList>
            <person name="Yang W."/>
            <person name="Chen J."/>
            <person name="Ji P."/>
            <person name="Hu F."/>
        </authorList>
    </citation>
    <scope>NUCLEOTIDE SEQUENCE</scope>
    <source>
        <strain evidence="3">CRE-138-0111</strain>
    </source>
</reference>
<dbReference type="EMBL" id="JAUQTG010000001">
    <property type="protein sequence ID" value="MDO7855263.1"/>
    <property type="molecule type" value="Genomic_DNA"/>
</dbReference>
<dbReference type="SMART" id="SM00422">
    <property type="entry name" value="HTH_MERR"/>
    <property type="match status" value="1"/>
</dbReference>
<dbReference type="InterPro" id="IPR009061">
    <property type="entry name" value="DNA-bd_dom_put_sf"/>
</dbReference>
<evidence type="ECO:0000256" key="1">
    <source>
        <dbReference type="ARBA" id="ARBA00023125"/>
    </source>
</evidence>
<dbReference type="Pfam" id="PF13411">
    <property type="entry name" value="MerR_1"/>
    <property type="match status" value="1"/>
</dbReference>
<protein>
    <submittedName>
        <fullName evidence="3">Helix-turn-helix domain-containing protein</fullName>
    </submittedName>
</protein>
<gene>
    <name evidence="3" type="ORF">Q5E86_02500</name>
</gene>
<name>A0ABT9AL27_9GAMM</name>
<dbReference type="InterPro" id="IPR000551">
    <property type="entry name" value="MerR-type_HTH_dom"/>
</dbReference>
<keyword evidence="4" id="KW-1185">Reference proteome</keyword>
<dbReference type="Proteomes" id="UP001176478">
    <property type="component" value="Unassembled WGS sequence"/>
</dbReference>
<sequence length="152" mass="17343">MYDELDISQVSQLSGLAPSTLRYYEERGLIKPIGRKGLKRVYHGKEVITRLSLISLGQEAKFSLEEIAEMLNHKGGPKIERESLLAKADEIEQTLQSLSVLKNGILHIANCPEENHFLCPNFQKIMASRLKLNQLKKKGPWLYYPTFDNNES</sequence>
<reference evidence="3" key="2">
    <citation type="journal article" date="2024" name="Int. J. Antimicrob. Agents">
        <title>Identification of a novel Providencia species showing multi-drug-resistant in three patients with hospital-acquired infection.</title>
        <authorList>
            <person name="Yang W."/>
            <person name="Chen J."/>
            <person name="Yang F."/>
            <person name="Ji P."/>
            <person name="Shen S."/>
            <person name="Yin D."/>
            <person name="Hu F."/>
        </authorList>
    </citation>
    <scope>NUCLEOTIDE SEQUENCE</scope>
    <source>
        <strain evidence="3">CRE-138-0111</strain>
    </source>
</reference>
<evidence type="ECO:0000313" key="3">
    <source>
        <dbReference type="EMBL" id="MDO7855263.1"/>
    </source>
</evidence>
<dbReference type="PANTHER" id="PTHR30204:SF97">
    <property type="entry name" value="MERR FAMILY REGULATORY PROTEIN"/>
    <property type="match status" value="1"/>
</dbReference>
<dbReference type="PROSITE" id="PS50937">
    <property type="entry name" value="HTH_MERR_2"/>
    <property type="match status" value="1"/>
</dbReference>
<accession>A0ABT9AL27</accession>
<dbReference type="SUPFAM" id="SSF46955">
    <property type="entry name" value="Putative DNA-binding domain"/>
    <property type="match status" value="1"/>
</dbReference>
<evidence type="ECO:0000313" key="4">
    <source>
        <dbReference type="Proteomes" id="UP001176478"/>
    </source>
</evidence>
<dbReference type="PROSITE" id="PS00552">
    <property type="entry name" value="HTH_MERR_1"/>
    <property type="match status" value="1"/>
</dbReference>
<evidence type="ECO:0000259" key="2">
    <source>
        <dbReference type="PROSITE" id="PS50937"/>
    </source>
</evidence>
<dbReference type="InterPro" id="IPR047057">
    <property type="entry name" value="MerR_fam"/>
</dbReference>
<dbReference type="PANTHER" id="PTHR30204">
    <property type="entry name" value="REDOX-CYCLING DRUG-SENSING TRANSCRIPTIONAL ACTIVATOR SOXR"/>
    <property type="match status" value="1"/>
</dbReference>